<accession>A0AA38G477</accession>
<feature type="compositionally biased region" description="Basic and acidic residues" evidence="1">
    <location>
        <begin position="180"/>
        <end position="198"/>
    </location>
</feature>
<feature type="non-terminal residue" evidence="2">
    <location>
        <position position="198"/>
    </location>
</feature>
<reference evidence="2 3" key="1">
    <citation type="journal article" date="2021" name="Nat. Plants">
        <title>The Taxus genome provides insights into paclitaxel biosynthesis.</title>
        <authorList>
            <person name="Xiong X."/>
            <person name="Gou J."/>
            <person name="Liao Q."/>
            <person name="Li Y."/>
            <person name="Zhou Q."/>
            <person name="Bi G."/>
            <person name="Li C."/>
            <person name="Du R."/>
            <person name="Wang X."/>
            <person name="Sun T."/>
            <person name="Guo L."/>
            <person name="Liang H."/>
            <person name="Lu P."/>
            <person name="Wu Y."/>
            <person name="Zhang Z."/>
            <person name="Ro D.K."/>
            <person name="Shang Y."/>
            <person name="Huang S."/>
            <person name="Yan J."/>
        </authorList>
    </citation>
    <scope>NUCLEOTIDE SEQUENCE [LARGE SCALE GENOMIC DNA]</scope>
    <source>
        <strain evidence="2">Ta-2019</strain>
    </source>
</reference>
<feature type="region of interest" description="Disordered" evidence="1">
    <location>
        <begin position="95"/>
        <end position="154"/>
    </location>
</feature>
<organism evidence="2 3">
    <name type="scientific">Taxus chinensis</name>
    <name type="common">Chinese yew</name>
    <name type="synonym">Taxus wallichiana var. chinensis</name>
    <dbReference type="NCBI Taxonomy" id="29808"/>
    <lineage>
        <taxon>Eukaryota</taxon>
        <taxon>Viridiplantae</taxon>
        <taxon>Streptophyta</taxon>
        <taxon>Embryophyta</taxon>
        <taxon>Tracheophyta</taxon>
        <taxon>Spermatophyta</taxon>
        <taxon>Pinopsida</taxon>
        <taxon>Pinidae</taxon>
        <taxon>Conifers II</taxon>
        <taxon>Cupressales</taxon>
        <taxon>Taxaceae</taxon>
        <taxon>Taxus</taxon>
    </lineage>
</organism>
<feature type="compositionally biased region" description="Polar residues" evidence="1">
    <location>
        <begin position="100"/>
        <end position="112"/>
    </location>
</feature>
<keyword evidence="3" id="KW-1185">Reference proteome</keyword>
<proteinExistence type="predicted"/>
<evidence type="ECO:0000313" key="2">
    <source>
        <dbReference type="EMBL" id="KAH9314474.1"/>
    </source>
</evidence>
<feature type="compositionally biased region" description="Acidic residues" evidence="1">
    <location>
        <begin position="137"/>
        <end position="147"/>
    </location>
</feature>
<protein>
    <submittedName>
        <fullName evidence="2">Uncharacterized protein</fullName>
    </submittedName>
</protein>
<dbReference type="Proteomes" id="UP000824469">
    <property type="component" value="Unassembled WGS sequence"/>
</dbReference>
<sequence length="198" mass="22288">CEKRQWRAKARVWLIGIPSGLFPPCSQQSQRSENGCLICSKEVEAEEDAAGVIDPAEDQSRTWSQSLKLLQRRQLLLCGDSCCCVEETNTHDTDHCWHNSLKQGSSSHTSTSGREDFQKSKRCPRWRKQKGHLAAQQEDDESDEETSEGAHCSKNLVLISQTSQPTKKVWLIDSGASKHMSGDKKLFDSLREEPTGDR</sequence>
<comment type="caution">
    <text evidence="2">The sequence shown here is derived from an EMBL/GenBank/DDBJ whole genome shotgun (WGS) entry which is preliminary data.</text>
</comment>
<dbReference type="EMBL" id="JAHRHJ020000005">
    <property type="protein sequence ID" value="KAH9314474.1"/>
    <property type="molecule type" value="Genomic_DNA"/>
</dbReference>
<evidence type="ECO:0000313" key="3">
    <source>
        <dbReference type="Proteomes" id="UP000824469"/>
    </source>
</evidence>
<name>A0AA38G477_TAXCH</name>
<feature type="region of interest" description="Disordered" evidence="1">
    <location>
        <begin position="178"/>
        <end position="198"/>
    </location>
</feature>
<feature type="non-terminal residue" evidence="2">
    <location>
        <position position="1"/>
    </location>
</feature>
<dbReference type="AlphaFoldDB" id="A0AA38G477"/>
<gene>
    <name evidence="2" type="ORF">KI387_023101</name>
</gene>
<feature type="compositionally biased region" description="Basic residues" evidence="1">
    <location>
        <begin position="120"/>
        <end position="131"/>
    </location>
</feature>
<evidence type="ECO:0000256" key="1">
    <source>
        <dbReference type="SAM" id="MobiDB-lite"/>
    </source>
</evidence>